<evidence type="ECO:0000256" key="3">
    <source>
        <dbReference type="SAM" id="Phobius"/>
    </source>
</evidence>
<feature type="transmembrane region" description="Helical" evidence="3">
    <location>
        <begin position="45"/>
        <end position="66"/>
    </location>
</feature>
<protein>
    <submittedName>
        <fullName evidence="4">Uncharacterized protein</fullName>
    </submittedName>
</protein>
<feature type="transmembrane region" description="Helical" evidence="3">
    <location>
        <begin position="73"/>
        <end position="91"/>
    </location>
</feature>
<keyword evidence="1" id="KW-0175">Coiled coil</keyword>
<feature type="transmembrane region" description="Helical" evidence="3">
    <location>
        <begin position="147"/>
        <end position="166"/>
    </location>
</feature>
<evidence type="ECO:0000256" key="2">
    <source>
        <dbReference type="SAM" id="MobiDB-lite"/>
    </source>
</evidence>
<keyword evidence="5" id="KW-1185">Reference proteome</keyword>
<comment type="caution">
    <text evidence="4">The sequence shown here is derived from an EMBL/GenBank/DDBJ whole genome shotgun (WGS) entry which is preliminary data.</text>
</comment>
<name>A0A015JIB0_RHIIW</name>
<keyword evidence="3" id="KW-1133">Transmembrane helix</keyword>
<dbReference type="EMBL" id="JEMT01016917">
    <property type="protein sequence ID" value="EXX69212.1"/>
    <property type="molecule type" value="Genomic_DNA"/>
</dbReference>
<dbReference type="AlphaFoldDB" id="A0A015JIB0"/>
<feature type="coiled-coil region" evidence="1">
    <location>
        <begin position="725"/>
        <end position="752"/>
    </location>
</feature>
<keyword evidence="3" id="KW-0472">Membrane</keyword>
<evidence type="ECO:0000313" key="5">
    <source>
        <dbReference type="Proteomes" id="UP000022910"/>
    </source>
</evidence>
<dbReference type="Proteomes" id="UP000022910">
    <property type="component" value="Unassembled WGS sequence"/>
</dbReference>
<feature type="compositionally biased region" description="Basic and acidic residues" evidence="2">
    <location>
        <begin position="966"/>
        <end position="979"/>
    </location>
</feature>
<feature type="transmembrane region" description="Helical" evidence="3">
    <location>
        <begin position="178"/>
        <end position="196"/>
    </location>
</feature>
<keyword evidence="3" id="KW-0812">Transmembrane</keyword>
<organism evidence="4 5">
    <name type="scientific">Rhizophagus irregularis (strain DAOM 197198w)</name>
    <name type="common">Glomus intraradices</name>
    <dbReference type="NCBI Taxonomy" id="1432141"/>
    <lineage>
        <taxon>Eukaryota</taxon>
        <taxon>Fungi</taxon>
        <taxon>Fungi incertae sedis</taxon>
        <taxon>Mucoromycota</taxon>
        <taxon>Glomeromycotina</taxon>
        <taxon>Glomeromycetes</taxon>
        <taxon>Glomerales</taxon>
        <taxon>Glomeraceae</taxon>
        <taxon>Rhizophagus</taxon>
    </lineage>
</organism>
<accession>A0A015JIB0</accession>
<dbReference type="OrthoDB" id="2376420at2759"/>
<feature type="region of interest" description="Disordered" evidence="2">
    <location>
        <begin position="966"/>
        <end position="997"/>
    </location>
</feature>
<reference evidence="4 5" key="1">
    <citation type="submission" date="2014-02" db="EMBL/GenBank/DDBJ databases">
        <title>Single nucleus genome sequencing reveals high similarity among nuclei of an endomycorrhizal fungus.</title>
        <authorList>
            <person name="Lin K."/>
            <person name="Geurts R."/>
            <person name="Zhang Z."/>
            <person name="Limpens E."/>
            <person name="Saunders D.G."/>
            <person name="Mu D."/>
            <person name="Pang E."/>
            <person name="Cao H."/>
            <person name="Cha H."/>
            <person name="Lin T."/>
            <person name="Zhou Q."/>
            <person name="Shang Y."/>
            <person name="Li Y."/>
            <person name="Ivanov S."/>
            <person name="Sharma T."/>
            <person name="Velzen R.V."/>
            <person name="Ruijter N.D."/>
            <person name="Aanen D.K."/>
            <person name="Win J."/>
            <person name="Kamoun S."/>
            <person name="Bisseling T."/>
            <person name="Huang S."/>
        </authorList>
    </citation>
    <scope>NUCLEOTIDE SEQUENCE [LARGE SCALE GENOMIC DNA]</scope>
    <source>
        <strain evidence="5">DAOM197198w</strain>
    </source>
</reference>
<gene>
    <name evidence="4" type="ORF">RirG_098180</name>
</gene>
<proteinExistence type="predicted"/>
<dbReference type="STRING" id="1432141.A0A015JIB0"/>
<evidence type="ECO:0000256" key="1">
    <source>
        <dbReference type="SAM" id="Coils"/>
    </source>
</evidence>
<sequence length="997" mass="116290">MDEEISLKELKDKRLKVARAFRLKNLKRVADKNLALYKIARKNTLQAIIFSIATILFGTIFIFVVGNSGITKIVENSVTGVASLMTLLLNLRSFMTPSTDDDNIAIKFSEVSDESVELSLKTTDEDDIRNTENTIELWCGWLLVMRSFYTTFTMFSSLLLIVFIILDFTLQQKNVVPINTAIIIFGLISLILAGLIRYSLKLFTLTGDGGKDIERLLNGIQIHIKRNTAIDLENLLQDYFKPCIIKDVDRKESKIKKFFEKSALIKFITGRSQKKEKFEKKLIKHLTDLNDKNNAEKQVKVENNLNDVLDGGKYEKRRGEINELVKAEKVKVEEVNDMKVKAIAPKPADISLWIWKLYTAMEGLDFILQKNTNCQSELNMKKLMKKLSLKELVEIILKWGDQKYLSNPESTKLSVDYHILRELYGASKELLNLIEKENEKKNGQSSKEESDEIEEFFKISKKLEVINQIIEKSKTLHTEEFTEFTDELFKELGGIKERLEYINRWAENLNNFTDPTSAQVDQLREEIPKILNCKNLEEYDNIWDKIQTSKQGNTKQTQTRENTKLEKITNLPLILCEIEKELSRTTEILKEIDQKIETPIEDLGYAKIVHRCSDSKLGEIEKKLFEMHDNIRQDLMNKDDNDTAGGDIDKIEKKLREVFIGKELSNNTLVENIKEFNDKISKKLSNDSQFKTEKAKGFIVKFLDKLDEIEEFYKIIDELKKETRQKISRDESKELNELLESLLEELHQISEELILKKFIELRNENKYTKLHKGLSELRVFTKFKKLHELFKEINQKIFDSIRINYSAHLVNDIYFFKHLYHEILDSIKEVEYNTKLNPIDCYIDFGKHFGTHLFQHFIPDGKKRGSYQKINQILIRCYYRLGELLFSDNNGENAPKKVTDLQHRKAKNIYELYNKMLLIYNDNNNDNKLPLYMIKEIKSRYAATIFALSNDDVEYLIRTIRAIKSDPNKEGDKSNPDAKKKGKHKSKKQVPEVVILE</sequence>
<evidence type="ECO:0000313" key="4">
    <source>
        <dbReference type="EMBL" id="EXX69212.1"/>
    </source>
</evidence>
<dbReference type="HOGENOM" id="CLU_012106_0_0_1"/>